<dbReference type="Pfam" id="PF13535">
    <property type="entry name" value="ATP-grasp_4"/>
    <property type="match status" value="1"/>
</dbReference>
<keyword evidence="7" id="KW-1185">Reference proteome</keyword>
<keyword evidence="3 4" id="KW-0067">ATP-binding</keyword>
<keyword evidence="1" id="KW-0436">Ligase</keyword>
<accession>A0A4R3Y2J3</accession>
<name>A0A4R3Y2J3_9PROT</name>
<comment type="caution">
    <text evidence="6">The sequence shown here is derived from an EMBL/GenBank/DDBJ whole genome shotgun (WGS) entry which is preliminary data.</text>
</comment>
<feature type="domain" description="ATP-grasp" evidence="5">
    <location>
        <begin position="112"/>
        <end position="311"/>
    </location>
</feature>
<dbReference type="PANTHER" id="PTHR43585">
    <property type="entry name" value="FUMIPYRROLE BIOSYNTHESIS PROTEIN C"/>
    <property type="match status" value="1"/>
</dbReference>
<dbReference type="GO" id="GO:0046872">
    <property type="term" value="F:metal ion binding"/>
    <property type="evidence" value="ECO:0007669"/>
    <property type="project" value="InterPro"/>
</dbReference>
<sequence length="422" mass="46103">MKRILLLLPASSYRNEDFIAAAKKLDVEIISAADYCHRLAPGWGMSPISSVPFDQPEIAVHQVMESLGRKPDAVLAVDDSGLELAALLSERLQLPGNPPAGVWLMRDKLAFRRLLRNGGLHCPEFYHLTSETQPEQACSLSFPVVVKARRLSSSRGVVRADTQEAFTQAVKWVNRIQEKADRDGAQLGLIVERFIPGHEYALEGLLEKGELRVLALFDKPDPLDGPYFEESIYITPPQLSQAKQDEIAHTVQQACQLAGIVSGPIHAEMRLNEQGVWLLEIATRSIGGLCGRMLQHALGMSLEELILRHALNMPLPKVWQAEATGVMMIPIPKRGILKSVHHLDEARQVPGISDIKITASAGQIVSPSPEGASYLGFIFASGISPDAVESSLRHAHSCLQFDVQTEIPVTNAITHPGQAGCA</sequence>
<dbReference type="InterPro" id="IPR011761">
    <property type="entry name" value="ATP-grasp"/>
</dbReference>
<dbReference type="OrthoDB" id="9803907at2"/>
<evidence type="ECO:0000256" key="3">
    <source>
        <dbReference type="ARBA" id="ARBA00022840"/>
    </source>
</evidence>
<dbReference type="AlphaFoldDB" id="A0A4R3Y2J3"/>
<reference evidence="6 7" key="1">
    <citation type="submission" date="2019-03" db="EMBL/GenBank/DDBJ databases">
        <title>Genomic Encyclopedia of Type Strains, Phase IV (KMG-IV): sequencing the most valuable type-strain genomes for metagenomic binning, comparative biology and taxonomic classification.</title>
        <authorList>
            <person name="Goeker M."/>
        </authorList>
    </citation>
    <scope>NUCLEOTIDE SEQUENCE [LARGE SCALE GENOMIC DNA]</scope>
    <source>
        <strain evidence="6 7">DSM 100309</strain>
    </source>
</reference>
<keyword evidence="2 4" id="KW-0547">Nucleotide-binding</keyword>
<dbReference type="Gene3D" id="3.30.470.20">
    <property type="entry name" value="ATP-grasp fold, B domain"/>
    <property type="match status" value="1"/>
</dbReference>
<organism evidence="6 7">
    <name type="scientific">Sulfurirhabdus autotrophica</name>
    <dbReference type="NCBI Taxonomy" id="1706046"/>
    <lineage>
        <taxon>Bacteria</taxon>
        <taxon>Pseudomonadati</taxon>
        <taxon>Pseudomonadota</taxon>
        <taxon>Betaproteobacteria</taxon>
        <taxon>Nitrosomonadales</taxon>
        <taxon>Sulfuricellaceae</taxon>
        <taxon>Sulfurirhabdus</taxon>
    </lineage>
</organism>
<evidence type="ECO:0000256" key="1">
    <source>
        <dbReference type="ARBA" id="ARBA00022598"/>
    </source>
</evidence>
<dbReference type="SUPFAM" id="SSF56059">
    <property type="entry name" value="Glutathione synthetase ATP-binding domain-like"/>
    <property type="match status" value="1"/>
</dbReference>
<evidence type="ECO:0000313" key="7">
    <source>
        <dbReference type="Proteomes" id="UP000295367"/>
    </source>
</evidence>
<evidence type="ECO:0000313" key="6">
    <source>
        <dbReference type="EMBL" id="TCV85910.1"/>
    </source>
</evidence>
<evidence type="ECO:0000256" key="4">
    <source>
        <dbReference type="PROSITE-ProRule" id="PRU00409"/>
    </source>
</evidence>
<dbReference type="PROSITE" id="PS50975">
    <property type="entry name" value="ATP_GRASP"/>
    <property type="match status" value="1"/>
</dbReference>
<dbReference type="Proteomes" id="UP000295367">
    <property type="component" value="Unassembled WGS sequence"/>
</dbReference>
<dbReference type="RefSeq" id="WP_124946625.1">
    <property type="nucleotide sequence ID" value="NZ_BHVT01000037.1"/>
</dbReference>
<dbReference type="PANTHER" id="PTHR43585:SF2">
    <property type="entry name" value="ATP-GRASP ENZYME FSQD"/>
    <property type="match status" value="1"/>
</dbReference>
<evidence type="ECO:0000259" key="5">
    <source>
        <dbReference type="PROSITE" id="PS50975"/>
    </source>
</evidence>
<dbReference type="InterPro" id="IPR040570">
    <property type="entry name" value="LAL_C2"/>
</dbReference>
<dbReference type="GO" id="GO:0016874">
    <property type="term" value="F:ligase activity"/>
    <property type="evidence" value="ECO:0007669"/>
    <property type="project" value="UniProtKB-KW"/>
</dbReference>
<proteinExistence type="predicted"/>
<protein>
    <submittedName>
        <fullName evidence="6">Biotin carboxylase</fullName>
    </submittedName>
</protein>
<evidence type="ECO:0000256" key="2">
    <source>
        <dbReference type="ARBA" id="ARBA00022741"/>
    </source>
</evidence>
<dbReference type="Pfam" id="PF18603">
    <property type="entry name" value="LAL_C2"/>
    <property type="match status" value="1"/>
</dbReference>
<gene>
    <name evidence="6" type="ORF">EDC63_108118</name>
</gene>
<dbReference type="EMBL" id="SMCO01000008">
    <property type="protein sequence ID" value="TCV85910.1"/>
    <property type="molecule type" value="Genomic_DNA"/>
</dbReference>
<dbReference type="GO" id="GO:0005524">
    <property type="term" value="F:ATP binding"/>
    <property type="evidence" value="ECO:0007669"/>
    <property type="project" value="UniProtKB-UniRule"/>
</dbReference>
<dbReference type="InterPro" id="IPR052032">
    <property type="entry name" value="ATP-dep_AA_Ligase"/>
</dbReference>